<keyword evidence="5" id="KW-0238">DNA-binding</keyword>
<dbReference type="Gene3D" id="3.40.50.300">
    <property type="entry name" value="P-loop containing nucleotide triphosphate hydrolases"/>
    <property type="match status" value="1"/>
</dbReference>
<dbReference type="PROSITE" id="PS51372">
    <property type="entry name" value="PRD_2"/>
    <property type="match status" value="1"/>
</dbReference>
<evidence type="ECO:0000313" key="10">
    <source>
        <dbReference type="Proteomes" id="UP000051908"/>
    </source>
</evidence>
<dbReference type="PROSITE" id="PS50045">
    <property type="entry name" value="SIGMA54_INTERACT_4"/>
    <property type="match status" value="1"/>
</dbReference>
<evidence type="ECO:0000256" key="1">
    <source>
        <dbReference type="ARBA" id="ARBA00020887"/>
    </source>
</evidence>
<dbReference type="SUPFAM" id="SSF53062">
    <property type="entry name" value="PTS system fructose IIA component-like"/>
    <property type="match status" value="1"/>
</dbReference>
<dbReference type="SUPFAM" id="SSF63520">
    <property type="entry name" value="PTS-regulatory domain, PRD"/>
    <property type="match status" value="1"/>
</dbReference>
<dbReference type="InterPro" id="IPR036388">
    <property type="entry name" value="WH-like_DNA-bd_sf"/>
</dbReference>
<organism evidence="9 10">
    <name type="scientific">Companilactobacillus paralimentarius DSM 13238 = JCM 10415</name>
    <dbReference type="NCBI Taxonomy" id="1122151"/>
    <lineage>
        <taxon>Bacteria</taxon>
        <taxon>Bacillati</taxon>
        <taxon>Bacillota</taxon>
        <taxon>Bacilli</taxon>
        <taxon>Lactobacillales</taxon>
        <taxon>Lactobacillaceae</taxon>
        <taxon>Companilactobacillus</taxon>
    </lineage>
</organism>
<dbReference type="Pfam" id="PF00158">
    <property type="entry name" value="Sigma54_activat"/>
    <property type="match status" value="1"/>
</dbReference>
<comment type="caution">
    <text evidence="9">The sequence shown here is derived from an EMBL/GenBank/DDBJ whole genome shotgun (WGS) entry which is preliminary data.</text>
</comment>
<dbReference type="RefSeq" id="WP_025086164.1">
    <property type="nucleotide sequence ID" value="NZ_AZES01000006.1"/>
</dbReference>
<dbReference type="GO" id="GO:0006355">
    <property type="term" value="P:regulation of DNA-templated transcription"/>
    <property type="evidence" value="ECO:0007669"/>
    <property type="project" value="InterPro"/>
</dbReference>
<dbReference type="Gene3D" id="1.10.10.10">
    <property type="entry name" value="Winged helix-like DNA-binding domain superfamily/Winged helix DNA-binding domain"/>
    <property type="match status" value="1"/>
</dbReference>
<dbReference type="InterPro" id="IPR002078">
    <property type="entry name" value="Sigma_54_int"/>
</dbReference>
<dbReference type="GO" id="GO:0003677">
    <property type="term" value="F:DNA binding"/>
    <property type="evidence" value="ECO:0007669"/>
    <property type="project" value="UniProtKB-KW"/>
</dbReference>
<dbReference type="SUPFAM" id="SSF46785">
    <property type="entry name" value="Winged helix' DNA-binding domain"/>
    <property type="match status" value="1"/>
</dbReference>
<proteinExistence type="predicted"/>
<keyword evidence="4" id="KW-0067">ATP-binding</keyword>
<evidence type="ECO:0000256" key="2">
    <source>
        <dbReference type="ARBA" id="ARBA00022679"/>
    </source>
</evidence>
<dbReference type="Proteomes" id="UP000051908">
    <property type="component" value="Unassembled WGS sequence"/>
</dbReference>
<reference evidence="9 10" key="1">
    <citation type="journal article" date="2015" name="Genome Announc.">
        <title>Expanding the biotechnology potential of lactobacilli through comparative genomics of 213 strains and associated genera.</title>
        <authorList>
            <person name="Sun Z."/>
            <person name="Harris H.M."/>
            <person name="McCann A."/>
            <person name="Guo C."/>
            <person name="Argimon S."/>
            <person name="Zhang W."/>
            <person name="Yang X."/>
            <person name="Jeffery I.B."/>
            <person name="Cooney J.C."/>
            <person name="Kagawa T.F."/>
            <person name="Liu W."/>
            <person name="Song Y."/>
            <person name="Salvetti E."/>
            <person name="Wrobel A."/>
            <person name="Rasinkangas P."/>
            <person name="Parkhill J."/>
            <person name="Rea M.C."/>
            <person name="O'Sullivan O."/>
            <person name="Ritari J."/>
            <person name="Douillard F.P."/>
            <person name="Paul Ross R."/>
            <person name="Yang R."/>
            <person name="Briner A.E."/>
            <person name="Felis G.E."/>
            <person name="de Vos W.M."/>
            <person name="Barrangou R."/>
            <person name="Klaenhammer T.R."/>
            <person name="Caufield P.W."/>
            <person name="Cui Y."/>
            <person name="Zhang H."/>
            <person name="O'Toole P.W."/>
        </authorList>
    </citation>
    <scope>NUCLEOTIDE SEQUENCE [LARGE SCALE GENOMIC DNA]</scope>
    <source>
        <strain evidence="9 10">DSM 13238</strain>
    </source>
</reference>
<dbReference type="GO" id="GO:0009401">
    <property type="term" value="P:phosphoenolpyruvate-dependent sugar phosphotransferase system"/>
    <property type="evidence" value="ECO:0007669"/>
    <property type="project" value="InterPro"/>
</dbReference>
<evidence type="ECO:0000259" key="8">
    <source>
        <dbReference type="PROSITE" id="PS51372"/>
    </source>
</evidence>
<dbReference type="InterPro" id="IPR036634">
    <property type="entry name" value="PRD_sf"/>
</dbReference>
<dbReference type="Gene3D" id="1.10.1790.10">
    <property type="entry name" value="PRD domain"/>
    <property type="match status" value="1"/>
</dbReference>
<dbReference type="GO" id="GO:0016020">
    <property type="term" value="C:membrane"/>
    <property type="evidence" value="ECO:0007669"/>
    <property type="project" value="InterPro"/>
</dbReference>
<dbReference type="SUPFAM" id="SSF52540">
    <property type="entry name" value="P-loop containing nucleoside triphosphate hydrolases"/>
    <property type="match status" value="1"/>
</dbReference>
<sequence length="854" mass="98098">MTKSVDKVYKVIQEEYGDEWTDTKTIANVAGLSRNVISIYLSQLYKEGKLVKKNGRPVLWKIAKNDVPFQNLIGHSGSLKDIVKKCQESIVYPPNGFPLIITGPSGVGKSFLAKDIYNEAKKMKVISDDAKFVTLNAADYANNPELLSSVLFGYKKGAFTGANEDTLGLIDQADNGYFFLDEVHRLPKESQEKLFSLLDLGKFYPLGENENAHQVNVRFIFATTEDLDNFLLKTFVRRVPLHVSLPAFKDRPLTERLALITNAFKEEAIRIDRHFYITNKVIEELTRNDASGNVGAMQNEVKLLCASAYTENHQDMDIHIGSSSEDGNYIVIDKDTDINDHSGSIDNEMDLIDELHSALKKSASKKDTISNQILLLMKFLKKLDYLKDENLVQSISYKLRIGIESILNKRYGLKLQLSDADIKQISFGLSLYYFTDRKKVNMTELNSDFEELYPRAMYVYKQLLREISDDEGFEEFNIPWLVLLFKDRIKKIESIQYTGIILAHGDSTATSIQSVVNNLCGNYIFEAFDMPIDISIHEINNYVQKYIRQQKDRDHKGIFVLFDIGSLTQMFSEIKKYSNCELLVINNVTTATALDVGIRIQRNDGFKEITRAANKFGEACGTQYYEGLSDNSNIVVSCMSGVGLSEEIKRMMLESLSNKFEIITMDYKDLKQTLENHEQKFFDKTKFVVTTTDIDTNLDIDIINIYDIMEKNGYARFEKLLLNSGEQKPNIEALMNKMLKFFTIEGIKDRLQFLNPDVVIDEVQLITQRYQEYYDISLDGKTKLNLYMHLSLMIERMLVNSRKQENPSVSFEGDKEKEFYSVSKTIFKGIELKYNFQVNDYEISLMYQLLHFYI</sequence>
<name>A0A0R1PQT5_9LACO</name>
<evidence type="ECO:0000259" key="6">
    <source>
        <dbReference type="PROSITE" id="PS50045"/>
    </source>
</evidence>
<dbReference type="InterPro" id="IPR036390">
    <property type="entry name" value="WH_DNA-bd_sf"/>
</dbReference>
<dbReference type="InterPro" id="IPR004701">
    <property type="entry name" value="PTS_EIIA_man-typ"/>
</dbReference>
<evidence type="ECO:0000313" key="9">
    <source>
        <dbReference type="EMBL" id="KRL32564.1"/>
    </source>
</evidence>
<dbReference type="GO" id="GO:0016740">
    <property type="term" value="F:transferase activity"/>
    <property type="evidence" value="ECO:0007669"/>
    <property type="project" value="UniProtKB-KW"/>
</dbReference>
<dbReference type="PANTHER" id="PTHR32071:SF38">
    <property type="entry name" value="PSP OPERON TRANSCRIPTIONAL ACTIVATOR"/>
    <property type="match status" value="1"/>
</dbReference>
<protein>
    <recommendedName>
        <fullName evidence="1">DNA translocase FtsK</fullName>
    </recommendedName>
</protein>
<dbReference type="PATRIC" id="fig|1122151.5.peg.124"/>
<keyword evidence="10" id="KW-1185">Reference proteome</keyword>
<dbReference type="CDD" id="cd00009">
    <property type="entry name" value="AAA"/>
    <property type="match status" value="1"/>
</dbReference>
<gene>
    <name evidence="9" type="ORF">FD33_GL000121</name>
</gene>
<dbReference type="PANTHER" id="PTHR32071">
    <property type="entry name" value="TRANSCRIPTIONAL REGULATORY PROTEIN"/>
    <property type="match status" value="1"/>
</dbReference>
<dbReference type="InterPro" id="IPR011608">
    <property type="entry name" value="PRD"/>
</dbReference>
<dbReference type="OrthoDB" id="9771372at2"/>
<dbReference type="AlphaFoldDB" id="A0A0R1PQT5"/>
<dbReference type="InterPro" id="IPR027417">
    <property type="entry name" value="P-loop_NTPase"/>
</dbReference>
<evidence type="ECO:0000256" key="3">
    <source>
        <dbReference type="ARBA" id="ARBA00022741"/>
    </source>
</evidence>
<dbReference type="SMART" id="SM00382">
    <property type="entry name" value="AAA"/>
    <property type="match status" value="1"/>
</dbReference>
<dbReference type="PROSITE" id="PS51096">
    <property type="entry name" value="PTS_EIIA_TYPE_4"/>
    <property type="match status" value="1"/>
</dbReference>
<evidence type="ECO:0000256" key="5">
    <source>
        <dbReference type="ARBA" id="ARBA00023125"/>
    </source>
</evidence>
<dbReference type="GO" id="GO:0005524">
    <property type="term" value="F:ATP binding"/>
    <property type="evidence" value="ECO:0007669"/>
    <property type="project" value="UniProtKB-KW"/>
</dbReference>
<keyword evidence="2" id="KW-0808">Transferase</keyword>
<evidence type="ECO:0000259" key="7">
    <source>
        <dbReference type="PROSITE" id="PS51096"/>
    </source>
</evidence>
<feature type="domain" description="Sigma-54 factor interaction" evidence="6">
    <location>
        <begin position="72"/>
        <end position="306"/>
    </location>
</feature>
<feature type="domain" description="PRD" evidence="8">
    <location>
        <begin position="754"/>
        <end position="854"/>
    </location>
</feature>
<dbReference type="Gene3D" id="3.40.50.510">
    <property type="entry name" value="Phosphotransferase system, mannose-type IIA component"/>
    <property type="match status" value="1"/>
</dbReference>
<dbReference type="InterPro" id="IPR036662">
    <property type="entry name" value="PTS_EIIA_man-typ_sf"/>
</dbReference>
<dbReference type="InterPro" id="IPR003593">
    <property type="entry name" value="AAA+_ATPase"/>
</dbReference>
<feature type="domain" description="PTS EIIA type-4" evidence="7">
    <location>
        <begin position="496"/>
        <end position="642"/>
    </location>
</feature>
<dbReference type="GeneID" id="96666763"/>
<evidence type="ECO:0000256" key="4">
    <source>
        <dbReference type="ARBA" id="ARBA00022840"/>
    </source>
</evidence>
<dbReference type="Pfam" id="PF00874">
    <property type="entry name" value="PRD"/>
    <property type="match status" value="1"/>
</dbReference>
<dbReference type="Pfam" id="PF03610">
    <property type="entry name" value="EIIA-man"/>
    <property type="match status" value="1"/>
</dbReference>
<accession>A0A0R1PQT5</accession>
<keyword evidence="3" id="KW-0547">Nucleotide-binding</keyword>
<dbReference type="EMBL" id="AZES01000006">
    <property type="protein sequence ID" value="KRL32564.1"/>
    <property type="molecule type" value="Genomic_DNA"/>
</dbReference>